<feature type="transmembrane region" description="Helical" evidence="10">
    <location>
        <begin position="341"/>
        <end position="361"/>
    </location>
</feature>
<dbReference type="PANTHER" id="PTHR48020">
    <property type="entry name" value="PROTON MYO-INOSITOL COTRANSPORTER"/>
    <property type="match status" value="1"/>
</dbReference>
<gene>
    <name evidence="12" type="ORF">SAMN05661109_01969</name>
</gene>
<dbReference type="GO" id="GO:0005886">
    <property type="term" value="C:plasma membrane"/>
    <property type="evidence" value="ECO:0007669"/>
    <property type="project" value="UniProtKB-SubCell"/>
</dbReference>
<dbReference type="InterPro" id="IPR020846">
    <property type="entry name" value="MFS_dom"/>
</dbReference>
<dbReference type="InterPro" id="IPR003663">
    <property type="entry name" value="Sugar/inositol_transpt"/>
</dbReference>
<dbReference type="STRING" id="1121357.SAMN05661109_01969"/>
<keyword evidence="6 10" id="KW-0812">Transmembrane</keyword>
<dbReference type="AlphaFoldDB" id="A0A1H9UX32"/>
<evidence type="ECO:0000256" key="5">
    <source>
        <dbReference type="ARBA" id="ARBA00022597"/>
    </source>
</evidence>
<keyword evidence="3 9" id="KW-0813">Transport</keyword>
<evidence type="ECO:0000256" key="6">
    <source>
        <dbReference type="ARBA" id="ARBA00022692"/>
    </source>
</evidence>
<dbReference type="InterPro" id="IPR036259">
    <property type="entry name" value="MFS_trans_sf"/>
</dbReference>
<dbReference type="PROSITE" id="PS00216">
    <property type="entry name" value="SUGAR_TRANSPORT_1"/>
    <property type="match status" value="1"/>
</dbReference>
<evidence type="ECO:0000259" key="11">
    <source>
        <dbReference type="PROSITE" id="PS50850"/>
    </source>
</evidence>
<dbReference type="FunFam" id="1.20.1250.20:FF:000122">
    <property type="entry name" value="D-xylose transporter XylE"/>
    <property type="match status" value="1"/>
</dbReference>
<keyword evidence="13" id="KW-1185">Reference proteome</keyword>
<feature type="transmembrane region" description="Helical" evidence="10">
    <location>
        <begin position="313"/>
        <end position="334"/>
    </location>
</feature>
<reference evidence="13" key="1">
    <citation type="submission" date="2016-10" db="EMBL/GenBank/DDBJ databases">
        <authorList>
            <person name="Varghese N."/>
            <person name="Submissions S."/>
        </authorList>
    </citation>
    <scope>NUCLEOTIDE SEQUENCE [LARGE SCALE GENOMIC DNA]</scope>
    <source>
        <strain evidence="13">DSM 20524</strain>
    </source>
</reference>
<dbReference type="InterPro" id="IPR005829">
    <property type="entry name" value="Sugar_transporter_CS"/>
</dbReference>
<comment type="subcellular location">
    <subcellularLocation>
        <location evidence="1">Cell membrane</location>
        <topology evidence="1">Multi-pass membrane protein</topology>
    </subcellularLocation>
</comment>
<comment type="similarity">
    <text evidence="2 9">Belongs to the major facilitator superfamily. Sugar transporter (TC 2.A.1.1) family.</text>
</comment>
<evidence type="ECO:0000256" key="1">
    <source>
        <dbReference type="ARBA" id="ARBA00004651"/>
    </source>
</evidence>
<feature type="transmembrane region" description="Helical" evidence="10">
    <location>
        <begin position="381"/>
        <end position="405"/>
    </location>
</feature>
<evidence type="ECO:0000313" key="13">
    <source>
        <dbReference type="Proteomes" id="UP000198929"/>
    </source>
</evidence>
<dbReference type="PROSITE" id="PS00217">
    <property type="entry name" value="SUGAR_TRANSPORT_2"/>
    <property type="match status" value="1"/>
</dbReference>
<evidence type="ECO:0000256" key="8">
    <source>
        <dbReference type="ARBA" id="ARBA00023136"/>
    </source>
</evidence>
<dbReference type="Pfam" id="PF00083">
    <property type="entry name" value="Sugar_tr"/>
    <property type="match status" value="1"/>
</dbReference>
<dbReference type="PROSITE" id="PS50850">
    <property type="entry name" value="MFS"/>
    <property type="match status" value="1"/>
</dbReference>
<dbReference type="NCBIfam" id="TIGR00879">
    <property type="entry name" value="SP"/>
    <property type="match status" value="1"/>
</dbReference>
<feature type="transmembrane region" description="Helical" evidence="10">
    <location>
        <begin position="190"/>
        <end position="210"/>
    </location>
</feature>
<feature type="transmembrane region" description="Helical" evidence="10">
    <location>
        <begin position="275"/>
        <end position="298"/>
    </location>
</feature>
<evidence type="ECO:0000313" key="12">
    <source>
        <dbReference type="EMBL" id="SES13888.1"/>
    </source>
</evidence>
<accession>A0A1H9UX32</accession>
<dbReference type="PRINTS" id="PR00171">
    <property type="entry name" value="SUGRTRNSPORT"/>
</dbReference>
<dbReference type="PANTHER" id="PTHR48020:SF12">
    <property type="entry name" value="PROTON MYO-INOSITOL COTRANSPORTER"/>
    <property type="match status" value="1"/>
</dbReference>
<evidence type="ECO:0000256" key="4">
    <source>
        <dbReference type="ARBA" id="ARBA00022475"/>
    </source>
</evidence>
<name>A0A1H9UX32_9CORY</name>
<evidence type="ECO:0000256" key="10">
    <source>
        <dbReference type="SAM" id="Phobius"/>
    </source>
</evidence>
<evidence type="ECO:0000256" key="3">
    <source>
        <dbReference type="ARBA" id="ARBA00022448"/>
    </source>
</evidence>
<feature type="transmembrane region" description="Helical" evidence="10">
    <location>
        <begin position="417"/>
        <end position="439"/>
    </location>
</feature>
<feature type="transmembrane region" description="Helical" evidence="10">
    <location>
        <begin position="94"/>
        <end position="113"/>
    </location>
</feature>
<keyword evidence="8 10" id="KW-0472">Membrane</keyword>
<dbReference type="InterPro" id="IPR050814">
    <property type="entry name" value="Myo-inositol_Transporter"/>
</dbReference>
<dbReference type="GO" id="GO:0022857">
    <property type="term" value="F:transmembrane transporter activity"/>
    <property type="evidence" value="ECO:0007669"/>
    <property type="project" value="InterPro"/>
</dbReference>
<feature type="transmembrane region" description="Helical" evidence="10">
    <location>
        <begin position="25"/>
        <end position="46"/>
    </location>
</feature>
<evidence type="ECO:0000256" key="2">
    <source>
        <dbReference type="ARBA" id="ARBA00010992"/>
    </source>
</evidence>
<feature type="transmembrane region" description="Helical" evidence="10">
    <location>
        <begin position="445"/>
        <end position="466"/>
    </location>
</feature>
<organism evidence="12 13">
    <name type="scientific">Corynebacterium cystitidis DSM 20524</name>
    <dbReference type="NCBI Taxonomy" id="1121357"/>
    <lineage>
        <taxon>Bacteria</taxon>
        <taxon>Bacillati</taxon>
        <taxon>Actinomycetota</taxon>
        <taxon>Actinomycetes</taxon>
        <taxon>Mycobacteriales</taxon>
        <taxon>Corynebacteriaceae</taxon>
        <taxon>Corynebacterium</taxon>
    </lineage>
</organism>
<evidence type="ECO:0000256" key="7">
    <source>
        <dbReference type="ARBA" id="ARBA00022989"/>
    </source>
</evidence>
<dbReference type="RefSeq" id="WP_231910089.1">
    <property type="nucleotide sequence ID" value="NZ_CP047199.1"/>
</dbReference>
<protein>
    <submittedName>
        <fullName evidence="12">MFS transporter, sugar porter (SP) family</fullName>
    </submittedName>
</protein>
<dbReference type="InterPro" id="IPR005828">
    <property type="entry name" value="MFS_sugar_transport-like"/>
</dbReference>
<dbReference type="Proteomes" id="UP000198929">
    <property type="component" value="Unassembled WGS sequence"/>
</dbReference>
<keyword evidence="5" id="KW-0762">Sugar transport</keyword>
<keyword evidence="4" id="KW-1003">Cell membrane</keyword>
<evidence type="ECO:0000256" key="9">
    <source>
        <dbReference type="RuleBase" id="RU003346"/>
    </source>
</evidence>
<dbReference type="SUPFAM" id="SSF103473">
    <property type="entry name" value="MFS general substrate transporter"/>
    <property type="match status" value="1"/>
</dbReference>
<feature type="transmembrane region" description="Helical" evidence="10">
    <location>
        <begin position="160"/>
        <end position="178"/>
    </location>
</feature>
<feature type="transmembrane region" description="Helical" evidence="10">
    <location>
        <begin position="119"/>
        <end position="140"/>
    </location>
</feature>
<dbReference type="Gene3D" id="1.20.1250.20">
    <property type="entry name" value="MFS general substrate transporter like domains"/>
    <property type="match status" value="2"/>
</dbReference>
<feature type="domain" description="Major facilitator superfamily (MFS) profile" evidence="11">
    <location>
        <begin position="28"/>
        <end position="470"/>
    </location>
</feature>
<dbReference type="EMBL" id="FOGQ01000009">
    <property type="protein sequence ID" value="SES13888.1"/>
    <property type="molecule type" value="Genomic_DNA"/>
</dbReference>
<proteinExistence type="inferred from homology"/>
<sequence>MIESDYAPSAKESSHRHDGRLSKNLIGIVLVAALGGLLFGFDSAIINSAVDAIAGDFVLSPGLTGFTVSCALLGAAAGAWIAGPLTDRYGRVRAMLVASALLSISAIGSAFAIGVIDLIVWRFVGGMGVGLASVIAPAYIAEVSPAEHRGRLGSTQQLAIMFGMFVALLTGASIAWAAGSASFEIAGMKAWRWMFLSEIVFSVIYGLLALRLPESPRYLVIKGDLEEASAILQQYVGVSAERVDGSIADIRATVESEKRQSFSDLLGGRFFFRPVVWVGILLSIFQQFCGINVIFYYSTTLWNSVGFEESDSLLISVVTSIINVIFTVIAFLLVDKVGRKKLLITGSAIMTIGLSVMSLAFSQAVTTADGAVSLPGNWGVVALAAANFFVIGFNISWGPVVWVLLGEIFPNKIRAVAMGVAVAVQWIANFIVSTTFPILAESNLAFAYGIYAFFSGLSLIFVITMVKETRGRTLEEMEM</sequence>
<keyword evidence="7 10" id="KW-1133">Transmembrane helix</keyword>
<feature type="transmembrane region" description="Helical" evidence="10">
    <location>
        <begin position="58"/>
        <end position="82"/>
    </location>
</feature>